<dbReference type="RefSeq" id="WP_354298263.1">
    <property type="nucleotide sequence ID" value="NZ_JBEPLU010000003.1"/>
</dbReference>
<protein>
    <submittedName>
        <fullName evidence="3">Outer membrane autotransporter protein</fullName>
    </submittedName>
</protein>
<keyword evidence="4" id="KW-1185">Reference proteome</keyword>
<keyword evidence="1" id="KW-0732">Signal</keyword>
<dbReference type="Gene3D" id="2.40.128.130">
    <property type="entry name" value="Autotransporter beta-domain"/>
    <property type="match status" value="1"/>
</dbReference>
<name>A0ABV2EMP1_9CAUL</name>
<dbReference type="InterPro" id="IPR036709">
    <property type="entry name" value="Autotransporte_beta_dom_sf"/>
</dbReference>
<accession>A0ABV2EMP1</accession>
<comment type="caution">
    <text evidence="3">The sequence shown here is derived from an EMBL/GenBank/DDBJ whole genome shotgun (WGS) entry which is preliminary data.</text>
</comment>
<dbReference type="NCBIfam" id="TIGR01414">
    <property type="entry name" value="autotrans_barl"/>
    <property type="match status" value="1"/>
</dbReference>
<dbReference type="SMART" id="SM00869">
    <property type="entry name" value="Autotransporter"/>
    <property type="match status" value="1"/>
</dbReference>
<dbReference type="SUPFAM" id="SSF103515">
    <property type="entry name" value="Autotransporter"/>
    <property type="match status" value="1"/>
</dbReference>
<dbReference type="Proteomes" id="UP001549110">
    <property type="component" value="Unassembled WGS sequence"/>
</dbReference>
<dbReference type="InterPro" id="IPR006315">
    <property type="entry name" value="OM_autotransptr_brl_dom"/>
</dbReference>
<feature type="domain" description="Autotransporter" evidence="2">
    <location>
        <begin position="760"/>
        <end position="1042"/>
    </location>
</feature>
<evidence type="ECO:0000256" key="1">
    <source>
        <dbReference type="SAM" id="SignalP"/>
    </source>
</evidence>
<dbReference type="EMBL" id="JBEPLU010000003">
    <property type="protein sequence ID" value="MET3528324.1"/>
    <property type="molecule type" value="Genomic_DNA"/>
</dbReference>
<sequence>MRLRHVLLAAASPICLIASAAQAETVISTETTAPVATATAANGGPDNVRISSAGSIKVTGGAAVTLNSDNSITNEGAINIQDANDATGLLAIGGVTGQVKNAGSITINDSAELKDADGDGDLDGAFATGARRFGIRVTGPDAFHGGVEQSAGTISVQGNDSAGISVETAIDGSLRTAGAIGVSGDRTYGVHTASTVGGDVSLLSTITAQGQGAVAVATDGNIGGKLVLGNAITATGFRYTTRPADAAIAKLDADDLLVGGPAVRVSGDVFGGIIVDAPPADLNPANTDEDDDGIADASETTGVINAYGSAPAMLVGSDSRAVRIGVDGRPAGSYGLDIRGVVQSSGVYDGFSTTGVQLGGLGGAVSVEGGVRVLGTVSTASVKAGSTGVLLGAGVTTPKFLVEGGSIKAAATATDAVDVRAIQINSGASVDYLGNSGTIGATITGSKGSATAILDSAGTLRTIENTNTIAAVIANSDGTAVTGSAVALDLRANTQGVTVRQGPNSISTITPSIVGDVLFGSGPAQLELLAGALAGNVAFGSGADTLVIDGGASMAGGLSDAGGGLAVRIGKGRLTTTNVAAINLSSLDVGASGELVLTADPASGQSTLLNVAGAANLASGSKVGLRFASKLDEATTFTLIKAGALNAGSVDQSLLESTPWLYRTELRVDAANNSLLADVRRRTATEAGLNAGEAGAYDAFFANFDREAAVRDAVLSKTDAGSFAALYDQFLPDFSGSLFHTLAAASDATSRAIDEADGVQTGAGLRVWTQEIAFLVKRDVDRTTNYDADGFGLAAGVEAPYAGIGTLGVMTSFVNVDVDDDGAAIAESLGGQVFSAGVYWRDQAGGLVANFGLNGGYAKLKSTRVVNDLAAGLNREAKSDWNGFTASAHAGLAYQVDMGRFYVKPNLTADYFLLKEDGRTESGGGEAIDLSIDKRSSDQLSGFAGVTFGARFGEESAFAWVPELTAGWRQATGDGVDVTTARFVAGGPSFSLEAPNLSGGGPVVRAALRGQGEYFDFALEGGGEYRDDYEAYDARVVVRFLF</sequence>
<reference evidence="3 4" key="1">
    <citation type="submission" date="2024-06" db="EMBL/GenBank/DDBJ databases">
        <title>Genomic Encyclopedia of Type Strains, Phase IV (KMG-IV): sequencing the most valuable type-strain genomes for metagenomic binning, comparative biology and taxonomic classification.</title>
        <authorList>
            <person name="Goeker M."/>
        </authorList>
    </citation>
    <scope>NUCLEOTIDE SEQUENCE [LARGE SCALE GENOMIC DNA]</scope>
    <source>
        <strain evidence="3 4">DSM 17809</strain>
    </source>
</reference>
<gene>
    <name evidence="3" type="ORF">ABID41_003463</name>
</gene>
<evidence type="ECO:0000313" key="3">
    <source>
        <dbReference type="EMBL" id="MET3528324.1"/>
    </source>
</evidence>
<evidence type="ECO:0000313" key="4">
    <source>
        <dbReference type="Proteomes" id="UP001549110"/>
    </source>
</evidence>
<proteinExistence type="predicted"/>
<evidence type="ECO:0000259" key="2">
    <source>
        <dbReference type="PROSITE" id="PS51208"/>
    </source>
</evidence>
<organism evidence="3 4">
    <name type="scientific">Phenylobacterium koreense</name>
    <dbReference type="NCBI Taxonomy" id="266125"/>
    <lineage>
        <taxon>Bacteria</taxon>
        <taxon>Pseudomonadati</taxon>
        <taxon>Pseudomonadota</taxon>
        <taxon>Alphaproteobacteria</taxon>
        <taxon>Caulobacterales</taxon>
        <taxon>Caulobacteraceae</taxon>
        <taxon>Phenylobacterium</taxon>
    </lineage>
</organism>
<feature type="chain" id="PRO_5046828930" evidence="1">
    <location>
        <begin position="24"/>
        <end position="1042"/>
    </location>
</feature>
<dbReference type="Pfam" id="PF03797">
    <property type="entry name" value="Autotransporter"/>
    <property type="match status" value="1"/>
</dbReference>
<dbReference type="InterPro" id="IPR005546">
    <property type="entry name" value="Autotransporte_beta"/>
</dbReference>
<feature type="signal peptide" evidence="1">
    <location>
        <begin position="1"/>
        <end position="23"/>
    </location>
</feature>
<dbReference type="PROSITE" id="PS51208">
    <property type="entry name" value="AUTOTRANSPORTER"/>
    <property type="match status" value="1"/>
</dbReference>